<evidence type="ECO:0000313" key="2">
    <source>
        <dbReference type="EMBL" id="MFC7336467.1"/>
    </source>
</evidence>
<evidence type="ECO:0008006" key="4">
    <source>
        <dbReference type="Google" id="ProtNLM"/>
    </source>
</evidence>
<proteinExistence type="predicted"/>
<accession>A0ABW2L4Q1</accession>
<protein>
    <recommendedName>
        <fullName evidence="4">HEAT repeat domain-containing protein</fullName>
    </recommendedName>
</protein>
<sequence length="437" mass="48403">MNVRFLIPPLTAMAVAGVLLGRQRSSIGELKSEMQVLQERIEMTRLSMRGGADQSLVGRLKDKKEANGSEFDWKELGSKIAQSERGNAAEMRTMLELKTTLMSLSGDELLAELAKIDALDLSKDVRNILNRVFVEMLVKKDPKAALDRFLVEASEQGNRMSWELSNAYKEWQKQDPAAALAWFDSEISKGSFDSRKLDGKSDSRLRFEAVALRHLLGSDPDDARRRIEALPEDQRKQVFNLGMLSGLKEDSYRSFADLVRAVVPEGDQGEAYHSTVSHLAGKGFDKVDGFILKIDASEGEKAAIVTRAAESGIQKLSREGRINRTAVDDIRSWAATQSPENADAITGKSLANVWGETSSFDDRARIVEELHSEGASDDLLVSFVRESQKRQQPRELVRSLAAQVRDQAEREKLLGTLRGGSDPSPPSDGRGESINQK</sequence>
<keyword evidence="3" id="KW-1185">Reference proteome</keyword>
<dbReference type="EMBL" id="JBHTBS010000002">
    <property type="protein sequence ID" value="MFC7336467.1"/>
    <property type="molecule type" value="Genomic_DNA"/>
</dbReference>
<evidence type="ECO:0000256" key="1">
    <source>
        <dbReference type="SAM" id="MobiDB-lite"/>
    </source>
</evidence>
<name>A0ABW2L4Q1_9BACT</name>
<organism evidence="2 3">
    <name type="scientific">Haloferula chungangensis</name>
    <dbReference type="NCBI Taxonomy" id="1048331"/>
    <lineage>
        <taxon>Bacteria</taxon>
        <taxon>Pseudomonadati</taxon>
        <taxon>Verrucomicrobiota</taxon>
        <taxon>Verrucomicrobiia</taxon>
        <taxon>Verrucomicrobiales</taxon>
        <taxon>Verrucomicrobiaceae</taxon>
        <taxon>Haloferula</taxon>
    </lineage>
</organism>
<dbReference type="Proteomes" id="UP001596472">
    <property type="component" value="Unassembled WGS sequence"/>
</dbReference>
<reference evidence="3" key="1">
    <citation type="journal article" date="2019" name="Int. J. Syst. Evol. Microbiol.">
        <title>The Global Catalogue of Microorganisms (GCM) 10K type strain sequencing project: providing services to taxonomists for standard genome sequencing and annotation.</title>
        <authorList>
            <consortium name="The Broad Institute Genomics Platform"/>
            <consortium name="The Broad Institute Genome Sequencing Center for Infectious Disease"/>
            <person name="Wu L."/>
            <person name="Ma J."/>
        </authorList>
    </citation>
    <scope>NUCLEOTIDE SEQUENCE [LARGE SCALE GENOMIC DNA]</scope>
    <source>
        <strain evidence="3">CGMCC 4.1467</strain>
    </source>
</reference>
<comment type="caution">
    <text evidence="2">The sequence shown here is derived from an EMBL/GenBank/DDBJ whole genome shotgun (WGS) entry which is preliminary data.</text>
</comment>
<evidence type="ECO:0000313" key="3">
    <source>
        <dbReference type="Proteomes" id="UP001596472"/>
    </source>
</evidence>
<dbReference type="RefSeq" id="WP_379709700.1">
    <property type="nucleotide sequence ID" value="NZ_JBHTBS010000002.1"/>
</dbReference>
<gene>
    <name evidence="2" type="ORF">ACFQY0_04695</name>
</gene>
<feature type="region of interest" description="Disordered" evidence="1">
    <location>
        <begin position="410"/>
        <end position="437"/>
    </location>
</feature>